<dbReference type="HOGENOM" id="CLU_1486494_0_0_5"/>
<dbReference type="Proteomes" id="UP000028926">
    <property type="component" value="Chromosome"/>
</dbReference>
<organism evidence="1 2">
    <name type="scientific">Candidatus Odyssella acanthamoebae</name>
    <dbReference type="NCBI Taxonomy" id="91604"/>
    <lineage>
        <taxon>Bacteria</taxon>
        <taxon>Pseudomonadati</taxon>
        <taxon>Pseudomonadota</taxon>
        <taxon>Alphaproteobacteria</taxon>
        <taxon>Holosporales</taxon>
        <taxon>Candidatus Paracaedibacteraceae</taxon>
        <taxon>Candidatus Odyssella</taxon>
    </lineage>
</organism>
<protein>
    <recommendedName>
        <fullName evidence="3">Type-F conjugative transfer system pilin assembly protein TrbC</fullName>
    </recommendedName>
</protein>
<dbReference type="eggNOG" id="ENOG502Z7YC">
    <property type="taxonomic scope" value="Bacteria"/>
</dbReference>
<gene>
    <name evidence="1" type="ORF">ID47_01350</name>
</gene>
<evidence type="ECO:0008006" key="3">
    <source>
        <dbReference type="Google" id="ProtNLM"/>
    </source>
</evidence>
<dbReference type="Gene3D" id="3.40.30.10">
    <property type="entry name" value="Glutaredoxin"/>
    <property type="match status" value="1"/>
</dbReference>
<dbReference type="RefSeq" id="WP_051908380.1">
    <property type="nucleotide sequence ID" value="NZ_CP008941.1"/>
</dbReference>
<dbReference type="STRING" id="91604.ID47_01350"/>
<reference evidence="1 2" key="1">
    <citation type="submission" date="2014-07" db="EMBL/GenBank/DDBJ databases">
        <title>Comparative genomic insights into amoeba endosymbionts belonging to the families of Holosporaceae and Candidatus Midichloriaceae within Rickettsiales.</title>
        <authorList>
            <person name="Wang Z."/>
            <person name="Wu M."/>
        </authorList>
    </citation>
    <scope>NUCLEOTIDE SEQUENCE [LARGE SCALE GENOMIC DNA]</scope>
    <source>
        <strain evidence="1">PRA3</strain>
    </source>
</reference>
<dbReference type="KEGG" id="paca:ID47_01350"/>
<name>A0A077AUF7_9PROT</name>
<dbReference type="SUPFAM" id="SSF52833">
    <property type="entry name" value="Thioredoxin-like"/>
    <property type="match status" value="1"/>
</dbReference>
<dbReference type="EMBL" id="CP008941">
    <property type="protein sequence ID" value="AIK95674.1"/>
    <property type="molecule type" value="Genomic_DNA"/>
</dbReference>
<dbReference type="InterPro" id="IPR019106">
    <property type="entry name" value="T4SS_TrbC"/>
</dbReference>
<keyword evidence="2" id="KW-1185">Reference proteome</keyword>
<sequence>MLSTVILALSTFSIASTPPTLGKDMKGLQENPAYQAGLDWATTMTHKTAKGPHKPCCQAELLYKKAISDPKTTSQSQSDQILIFISFSMPEASLKALADSITFSGQKVTLVLRGLVENSFKKTALKIKELKTEMEINPQSFEAYKITQVPTFIMLREGKETARLSGNVTLSFAATKLREAA</sequence>
<evidence type="ECO:0000313" key="2">
    <source>
        <dbReference type="Proteomes" id="UP000028926"/>
    </source>
</evidence>
<dbReference type="Pfam" id="PF09673">
    <property type="entry name" value="TrbC_Ftype"/>
    <property type="match status" value="1"/>
</dbReference>
<dbReference type="InterPro" id="IPR036249">
    <property type="entry name" value="Thioredoxin-like_sf"/>
</dbReference>
<dbReference type="OrthoDB" id="7846052at2"/>
<dbReference type="AlphaFoldDB" id="A0A077AUF7"/>
<proteinExistence type="predicted"/>
<dbReference type="NCBIfam" id="TIGR02742">
    <property type="entry name" value="TrbC_Ftype"/>
    <property type="match status" value="1"/>
</dbReference>
<evidence type="ECO:0000313" key="1">
    <source>
        <dbReference type="EMBL" id="AIK95674.1"/>
    </source>
</evidence>
<accession>A0A077AUF7</accession>
<dbReference type="InterPro" id="IPR014113">
    <property type="entry name" value="T4SS_TrbC_subgr"/>
</dbReference>